<keyword evidence="1" id="KW-0732">Signal</keyword>
<dbReference type="RefSeq" id="WP_176862572.1">
    <property type="nucleotide sequence ID" value="NZ_JABXWT010000002.1"/>
</dbReference>
<gene>
    <name evidence="2" type="ORF">HW561_05620</name>
</gene>
<comment type="caution">
    <text evidence="2">The sequence shown here is derived from an EMBL/GenBank/DDBJ whole genome shotgun (WGS) entry which is preliminary data.</text>
</comment>
<evidence type="ECO:0000313" key="2">
    <source>
        <dbReference type="EMBL" id="NVO55266.1"/>
    </source>
</evidence>
<keyword evidence="3" id="KW-1185">Reference proteome</keyword>
<evidence type="ECO:0000313" key="3">
    <source>
        <dbReference type="Proteomes" id="UP000630805"/>
    </source>
</evidence>
<dbReference type="EMBL" id="JABXWT010000002">
    <property type="protein sequence ID" value="NVO55266.1"/>
    <property type="molecule type" value="Genomic_DNA"/>
</dbReference>
<reference evidence="2 3" key="1">
    <citation type="submission" date="2020-06" db="EMBL/GenBank/DDBJ databases">
        <authorList>
            <person name="Cao W.R."/>
        </authorList>
    </citation>
    <scope>NUCLEOTIDE SEQUENCE [LARGE SCALE GENOMIC DNA]</scope>
    <source>
        <strain evidence="2 3">B1Z28</strain>
    </source>
</reference>
<protein>
    <recommendedName>
        <fullName evidence="4">Membrane-bound lysozyme inhibitor of c-type lysozyme MliC</fullName>
    </recommendedName>
</protein>
<name>A0ABX2PPB9_9RHOB</name>
<feature type="chain" id="PRO_5046129208" description="Membrane-bound lysozyme inhibitor of c-type lysozyme MliC" evidence="1">
    <location>
        <begin position="20"/>
        <end position="109"/>
    </location>
</feature>
<sequence>MNKWICVAIAALLATSATAEERYFVCVSDRDGSEVRLNRAAEGDKGSIVTPLIEGDAVVFKGVGNMTFLHIEGEDVMTFVVHTDDLSYDLSIKGPHAGTDHGKCEEVGA</sequence>
<feature type="signal peptide" evidence="1">
    <location>
        <begin position="1"/>
        <end position="19"/>
    </location>
</feature>
<accession>A0ABX2PPB9</accession>
<organism evidence="2 3">
    <name type="scientific">Ruegeria haliotis</name>
    <dbReference type="NCBI Taxonomy" id="2747601"/>
    <lineage>
        <taxon>Bacteria</taxon>
        <taxon>Pseudomonadati</taxon>
        <taxon>Pseudomonadota</taxon>
        <taxon>Alphaproteobacteria</taxon>
        <taxon>Rhodobacterales</taxon>
        <taxon>Roseobacteraceae</taxon>
        <taxon>Ruegeria</taxon>
    </lineage>
</organism>
<proteinExistence type="predicted"/>
<evidence type="ECO:0008006" key="4">
    <source>
        <dbReference type="Google" id="ProtNLM"/>
    </source>
</evidence>
<evidence type="ECO:0000256" key="1">
    <source>
        <dbReference type="SAM" id="SignalP"/>
    </source>
</evidence>
<dbReference type="Proteomes" id="UP000630805">
    <property type="component" value="Unassembled WGS sequence"/>
</dbReference>